<evidence type="ECO:0000256" key="3">
    <source>
        <dbReference type="ARBA" id="ARBA00023295"/>
    </source>
</evidence>
<dbReference type="AlphaFoldDB" id="A0A9D2L077"/>
<dbReference type="Gene3D" id="2.115.10.20">
    <property type="entry name" value="Glycosyl hydrolase domain, family 43"/>
    <property type="match status" value="1"/>
</dbReference>
<feature type="domain" description="Glycosyl hydrolase family 32 N-terminal" evidence="4">
    <location>
        <begin position="97"/>
        <end position="376"/>
    </location>
</feature>
<dbReference type="InterPro" id="IPR013148">
    <property type="entry name" value="Glyco_hydro_32_N"/>
</dbReference>
<name>A0A9D2L077_9FIRM</name>
<proteinExistence type="inferred from homology"/>
<dbReference type="SUPFAM" id="SSF75005">
    <property type="entry name" value="Arabinanase/levansucrase/invertase"/>
    <property type="match status" value="1"/>
</dbReference>
<dbReference type="PANTHER" id="PTHR42800">
    <property type="entry name" value="EXOINULINASE INUD (AFU_ORTHOLOGUE AFUA_5G00480)"/>
    <property type="match status" value="1"/>
</dbReference>
<dbReference type="InterPro" id="IPR023296">
    <property type="entry name" value="Glyco_hydro_beta-prop_sf"/>
</dbReference>
<keyword evidence="3" id="KW-0326">Glycosidase</keyword>
<gene>
    <name evidence="5" type="ORF">H9717_09650</name>
</gene>
<comment type="caution">
    <text evidence="5">The sequence shown here is derived from an EMBL/GenBank/DDBJ whole genome shotgun (WGS) entry which is preliminary data.</text>
</comment>
<protein>
    <submittedName>
        <fullName evidence="5">Glycoside hydrolase family 32 protein</fullName>
    </submittedName>
</protein>
<dbReference type="GO" id="GO:0005987">
    <property type="term" value="P:sucrose catabolic process"/>
    <property type="evidence" value="ECO:0007669"/>
    <property type="project" value="TreeGrafter"/>
</dbReference>
<evidence type="ECO:0000256" key="2">
    <source>
        <dbReference type="ARBA" id="ARBA00022801"/>
    </source>
</evidence>
<dbReference type="PANTHER" id="PTHR42800:SF1">
    <property type="entry name" value="EXOINULINASE INUD (AFU_ORTHOLOGUE AFUA_5G00480)"/>
    <property type="match status" value="1"/>
</dbReference>
<evidence type="ECO:0000313" key="6">
    <source>
        <dbReference type="Proteomes" id="UP000886858"/>
    </source>
</evidence>
<dbReference type="SMART" id="SM00640">
    <property type="entry name" value="Glyco_32"/>
    <property type="match status" value="1"/>
</dbReference>
<dbReference type="Proteomes" id="UP000886858">
    <property type="component" value="Unassembled WGS sequence"/>
</dbReference>
<dbReference type="EMBL" id="DWYY01000105">
    <property type="protein sequence ID" value="HJA93358.1"/>
    <property type="molecule type" value="Genomic_DNA"/>
</dbReference>
<dbReference type="Pfam" id="PF00251">
    <property type="entry name" value="Glyco_hydro_32N"/>
    <property type="match status" value="1"/>
</dbReference>
<dbReference type="GO" id="GO:0004575">
    <property type="term" value="F:sucrose alpha-glucosidase activity"/>
    <property type="evidence" value="ECO:0007669"/>
    <property type="project" value="TreeGrafter"/>
</dbReference>
<evidence type="ECO:0000259" key="4">
    <source>
        <dbReference type="Pfam" id="PF00251"/>
    </source>
</evidence>
<dbReference type="CDD" id="cd18622">
    <property type="entry name" value="GH32_Inu-like"/>
    <property type="match status" value="1"/>
</dbReference>
<evidence type="ECO:0000313" key="5">
    <source>
        <dbReference type="EMBL" id="HJA93358.1"/>
    </source>
</evidence>
<dbReference type="InterPro" id="IPR001362">
    <property type="entry name" value="Glyco_hydro_32"/>
</dbReference>
<sequence length="506" mass="57519">MKKYILLNKKYLLIPICAEKETETVSFSLQEGKVFEFKIPVSRENGFYSFHYFAPLNVEKYRGKKMLVEGDVPESFLDAISLSEGIPSVCQSHPLIHFTADTGWINDPNGLIYQNGIYHLFYQKNPFDTRWENMCWGHAVSTDLLHWERKETALYPDGDGTVFSGSGIVNEKGLLGVERGAQIFFYTCAGSKSEWSRGKTFTQKIAVSTDGGETLKRMEGFAVRQLAEENRDPKVYWHEESGAYYMVLYLRENDFVILRSKDLKYWKRSQTLTLKKAWECPDLRKIPVEGGGEKWVFFSADGYYFTGDFNGYEFKPDGECRKAWKTDVPYAAQTFWGTKDVIWLPWLRTKNRNKLYTGTMGLPRKLTLVKKEEGYLLRQLPVDSFSQARSMVHSSHGEGKVFCMSQKDGALEICIHMEKPSDFSINLYGTPITYVSSCGKLGAGAEVCDIGKNLNDFSVLADGELLEVSAENGLNLAVAELLDDRKKGNVTVEVSGKARVEIYRID</sequence>
<organism evidence="5 6">
    <name type="scientific">Candidatus Eisenbergiella merdipullorum</name>
    <dbReference type="NCBI Taxonomy" id="2838553"/>
    <lineage>
        <taxon>Bacteria</taxon>
        <taxon>Bacillati</taxon>
        <taxon>Bacillota</taxon>
        <taxon>Clostridia</taxon>
        <taxon>Lachnospirales</taxon>
        <taxon>Lachnospiraceae</taxon>
        <taxon>Eisenbergiella</taxon>
    </lineage>
</organism>
<reference evidence="5" key="2">
    <citation type="submission" date="2021-04" db="EMBL/GenBank/DDBJ databases">
        <authorList>
            <person name="Gilroy R."/>
        </authorList>
    </citation>
    <scope>NUCLEOTIDE SEQUENCE</scope>
    <source>
        <strain evidence="5">CHK179-7159</strain>
    </source>
</reference>
<accession>A0A9D2L077</accession>
<dbReference type="GO" id="GO:0005737">
    <property type="term" value="C:cytoplasm"/>
    <property type="evidence" value="ECO:0007669"/>
    <property type="project" value="TreeGrafter"/>
</dbReference>
<evidence type="ECO:0000256" key="1">
    <source>
        <dbReference type="ARBA" id="ARBA00009902"/>
    </source>
</evidence>
<keyword evidence="2 5" id="KW-0378">Hydrolase</keyword>
<reference evidence="5" key="1">
    <citation type="journal article" date="2021" name="PeerJ">
        <title>Extensive microbial diversity within the chicken gut microbiome revealed by metagenomics and culture.</title>
        <authorList>
            <person name="Gilroy R."/>
            <person name="Ravi A."/>
            <person name="Getino M."/>
            <person name="Pursley I."/>
            <person name="Horton D.L."/>
            <person name="Alikhan N.F."/>
            <person name="Baker D."/>
            <person name="Gharbi K."/>
            <person name="Hall N."/>
            <person name="Watson M."/>
            <person name="Adriaenssens E.M."/>
            <person name="Foster-Nyarko E."/>
            <person name="Jarju S."/>
            <person name="Secka A."/>
            <person name="Antonio M."/>
            <person name="Oren A."/>
            <person name="Chaudhuri R.R."/>
            <person name="La Ragione R."/>
            <person name="Hildebrand F."/>
            <person name="Pallen M.J."/>
        </authorList>
    </citation>
    <scope>NUCLEOTIDE SEQUENCE</scope>
    <source>
        <strain evidence="5">CHK179-7159</strain>
    </source>
</reference>
<comment type="similarity">
    <text evidence="1">Belongs to the glycosyl hydrolase 32 family.</text>
</comment>